<feature type="compositionally biased region" description="Acidic residues" evidence="1">
    <location>
        <begin position="41"/>
        <end position="65"/>
    </location>
</feature>
<dbReference type="AlphaFoldDB" id="A0A0J9XIK4"/>
<dbReference type="OrthoDB" id="5375821at2759"/>
<comment type="caution">
    <text evidence="2">The sequence shown here is derived from an EMBL/GenBank/DDBJ whole genome shotgun (WGS) entry which is preliminary data.</text>
</comment>
<protein>
    <recommendedName>
        <fullName evidence="4">DDE Tnp4 domain-containing protein</fullName>
    </recommendedName>
</protein>
<evidence type="ECO:0000313" key="2">
    <source>
        <dbReference type="EMBL" id="CDO56768.1"/>
    </source>
</evidence>
<feature type="compositionally biased region" description="Polar residues" evidence="1">
    <location>
        <begin position="96"/>
        <end position="116"/>
    </location>
</feature>
<dbReference type="Proteomes" id="UP000242525">
    <property type="component" value="Unassembled WGS sequence"/>
</dbReference>
<reference evidence="2" key="1">
    <citation type="submission" date="2014-03" db="EMBL/GenBank/DDBJ databases">
        <authorList>
            <person name="Casaregola S."/>
        </authorList>
    </citation>
    <scope>NUCLEOTIDE SEQUENCE [LARGE SCALE GENOMIC DNA]</scope>
    <source>
        <strain evidence="2">CLIB 918</strain>
    </source>
</reference>
<sequence>MDRRSFHKRMRKDKKFRSMMLTFLMEYLIKEVNQDSLNSDSDSDSDLDSNSDSNSDSDSDSSDSEISDRSNSPETSLRPAHETGAYTAPIPDTQESKQPLNSEVSHSNGSVSTTNQPISRPLVAVSRFCFFDLSDYLFESQCRFSKHQVIEIANRLFTSETIPCVSVDDGQEEIHRHDALALVLARLSHNRPLSHLAPLVNRSWTESWTQRVITSLFSRLHEHFKELLLWDYKRLTCEKLDSFACVLKPISGRDCLMGFIESYFRPMSCSPADDNDITNPNREPSKEVRFANRHLFYQVIFTPDGLISSMFGPAYWQLPSHLLEVKSKMYMLSNDLFKGLDGRQLKYYCDRFTYFSTATETEYRARPNSPLTEAQKGTNRAMSILRGIIERRAKTILSDFDYLSSVQDDKSETFASLSSIYATAMLLTNCKICLDQGNREDNSLLVSPPTLDEYLCNAANLNAGYDYEECLPDLQELAEGFIKVE</sequence>
<keyword evidence="3" id="KW-1185">Reference proteome</keyword>
<proteinExistence type="predicted"/>
<dbReference type="EMBL" id="CCBN010000016">
    <property type="protein sequence ID" value="CDO56768.1"/>
    <property type="molecule type" value="Genomic_DNA"/>
</dbReference>
<evidence type="ECO:0000256" key="1">
    <source>
        <dbReference type="SAM" id="MobiDB-lite"/>
    </source>
</evidence>
<dbReference type="STRING" id="1173061.A0A0J9XIK4"/>
<feature type="region of interest" description="Disordered" evidence="1">
    <location>
        <begin position="36"/>
        <end position="116"/>
    </location>
</feature>
<name>A0A0J9XIK4_GEOCN</name>
<organism evidence="2 3">
    <name type="scientific">Geotrichum candidum</name>
    <name type="common">Oospora lactis</name>
    <name type="synonym">Dipodascus geotrichum</name>
    <dbReference type="NCBI Taxonomy" id="1173061"/>
    <lineage>
        <taxon>Eukaryota</taxon>
        <taxon>Fungi</taxon>
        <taxon>Dikarya</taxon>
        <taxon>Ascomycota</taxon>
        <taxon>Saccharomycotina</taxon>
        <taxon>Dipodascomycetes</taxon>
        <taxon>Dipodascales</taxon>
        <taxon>Dipodascaceae</taxon>
        <taxon>Geotrichum</taxon>
    </lineage>
</organism>
<gene>
    <name evidence="2" type="ORF">BN980_GECA16s02749g</name>
</gene>
<evidence type="ECO:0000313" key="3">
    <source>
        <dbReference type="Proteomes" id="UP000242525"/>
    </source>
</evidence>
<evidence type="ECO:0008006" key="4">
    <source>
        <dbReference type="Google" id="ProtNLM"/>
    </source>
</evidence>
<accession>A0A0J9XIK4</accession>